<evidence type="ECO:0000256" key="3">
    <source>
        <dbReference type="ARBA" id="ARBA00023295"/>
    </source>
</evidence>
<dbReference type="GO" id="GO:0016798">
    <property type="term" value="F:hydrolase activity, acting on glycosyl bonds"/>
    <property type="evidence" value="ECO:0007669"/>
    <property type="project" value="UniProtKB-KW"/>
</dbReference>
<comment type="caution">
    <text evidence="6">The sequence shown here is derived from an EMBL/GenBank/DDBJ whole genome shotgun (WGS) entry which is preliminary data.</text>
</comment>
<dbReference type="SUPFAM" id="SSF51445">
    <property type="entry name" value="(Trans)glycosidases"/>
    <property type="match status" value="1"/>
</dbReference>
<keyword evidence="7" id="KW-1185">Reference proteome</keyword>
<dbReference type="InterPro" id="IPR017853">
    <property type="entry name" value="GH"/>
</dbReference>
<gene>
    <name evidence="6" type="ORF">ACH47G_30670</name>
</gene>
<reference evidence="6 7" key="1">
    <citation type="submission" date="2024-10" db="EMBL/GenBank/DDBJ databases">
        <title>The Natural Products Discovery Center: Release of the First 8490 Sequenced Strains for Exploring Actinobacteria Biosynthetic Diversity.</title>
        <authorList>
            <person name="Kalkreuter E."/>
            <person name="Kautsar S.A."/>
            <person name="Yang D."/>
            <person name="Bader C.D."/>
            <person name="Teijaro C.N."/>
            <person name="Fluegel L."/>
            <person name="Davis C.M."/>
            <person name="Simpson J.R."/>
            <person name="Lauterbach L."/>
            <person name="Steele A.D."/>
            <person name="Gui C."/>
            <person name="Meng S."/>
            <person name="Li G."/>
            <person name="Viehrig K."/>
            <person name="Ye F."/>
            <person name="Su P."/>
            <person name="Kiefer A.F."/>
            <person name="Nichols A."/>
            <person name="Cepeda A.J."/>
            <person name="Yan W."/>
            <person name="Fan B."/>
            <person name="Jiang Y."/>
            <person name="Adhikari A."/>
            <person name="Zheng C.-J."/>
            <person name="Schuster L."/>
            <person name="Cowan T.M."/>
            <person name="Smanski M.J."/>
            <person name="Chevrette M.G."/>
            <person name="De Carvalho L.P.S."/>
            <person name="Shen B."/>
        </authorList>
    </citation>
    <scope>NUCLEOTIDE SEQUENCE [LARGE SCALE GENOMIC DNA]</scope>
    <source>
        <strain evidence="6 7">NPDC019626</strain>
    </source>
</reference>
<dbReference type="EMBL" id="JBIRXV010000009">
    <property type="protein sequence ID" value="MFI2324873.1"/>
    <property type="molecule type" value="Genomic_DNA"/>
</dbReference>
<evidence type="ECO:0000259" key="5">
    <source>
        <dbReference type="Pfam" id="PF00150"/>
    </source>
</evidence>
<keyword evidence="1" id="KW-0732">Signal</keyword>
<dbReference type="InterPro" id="IPR050386">
    <property type="entry name" value="Glycosyl_hydrolase_5"/>
</dbReference>
<evidence type="ECO:0000256" key="4">
    <source>
        <dbReference type="RuleBase" id="RU361153"/>
    </source>
</evidence>
<dbReference type="InterPro" id="IPR001547">
    <property type="entry name" value="Glyco_hydro_5"/>
</dbReference>
<name>A0ABW7WPG2_9NOCA</name>
<evidence type="ECO:0000256" key="1">
    <source>
        <dbReference type="ARBA" id="ARBA00022729"/>
    </source>
</evidence>
<keyword evidence="3 4" id="KW-0326">Glycosidase</keyword>
<dbReference type="RefSeq" id="WP_396948504.1">
    <property type="nucleotide sequence ID" value="NZ_JBIRXV010000009.1"/>
</dbReference>
<dbReference type="Pfam" id="PF00150">
    <property type="entry name" value="Cellulase"/>
    <property type="match status" value="1"/>
</dbReference>
<protein>
    <submittedName>
        <fullName evidence="6">Glycoside hydrolase family 5 protein</fullName>
        <ecNumber evidence="6">3.2.1.-</ecNumber>
    </submittedName>
</protein>
<dbReference type="EC" id="3.2.1.-" evidence="6"/>
<keyword evidence="2 4" id="KW-0378">Hydrolase</keyword>
<evidence type="ECO:0000313" key="6">
    <source>
        <dbReference type="EMBL" id="MFI2324873.1"/>
    </source>
</evidence>
<sequence>MTIHSIHDVSRLLARTINAGLDFGAEGEAGWTIDLTEVELDLFVSAGFTAVRMGVYWAAHTGPGPEFVIDSWVLDRVAFLLDRATERGLAVVLTNFLDPELIADPPAHLPRLLAITGQVAARFADRPESVVLEPFTEPRGALDPLWNRYLRELLAVVRDADPDRAVVVGPGAYNNIRMLPQLSLPADDRRIIVTLHQYWPITFTMQGEEWLGADTPFGDPRSWLGTTWEGTQQQRAELADAYEAVANWAAAQGRPIFIGEFGTSTNADSPSRARWTEFNRRRAEFHEFSWGYWSFAPSFALYDRATATWNTPLLHALMDQ</sequence>
<dbReference type="Gene3D" id="3.20.20.80">
    <property type="entry name" value="Glycosidases"/>
    <property type="match status" value="1"/>
</dbReference>
<evidence type="ECO:0000256" key="2">
    <source>
        <dbReference type="ARBA" id="ARBA00022801"/>
    </source>
</evidence>
<dbReference type="PANTHER" id="PTHR31297">
    <property type="entry name" value="GLUCAN ENDO-1,6-BETA-GLUCOSIDASE B"/>
    <property type="match status" value="1"/>
</dbReference>
<proteinExistence type="inferred from homology"/>
<evidence type="ECO:0000313" key="7">
    <source>
        <dbReference type="Proteomes" id="UP001611450"/>
    </source>
</evidence>
<comment type="similarity">
    <text evidence="4">Belongs to the glycosyl hydrolase 5 (cellulase A) family.</text>
</comment>
<organism evidence="6 7">
    <name type="scientific">Nocardia beijingensis</name>
    <dbReference type="NCBI Taxonomy" id="95162"/>
    <lineage>
        <taxon>Bacteria</taxon>
        <taxon>Bacillati</taxon>
        <taxon>Actinomycetota</taxon>
        <taxon>Actinomycetes</taxon>
        <taxon>Mycobacteriales</taxon>
        <taxon>Nocardiaceae</taxon>
        <taxon>Nocardia</taxon>
    </lineage>
</organism>
<accession>A0ABW7WPG2</accession>
<feature type="domain" description="Glycoside hydrolase family 5" evidence="5">
    <location>
        <begin position="38"/>
        <end position="295"/>
    </location>
</feature>
<dbReference type="PANTHER" id="PTHR31297:SF17">
    <property type="entry name" value="ENDOGLUCANASE"/>
    <property type="match status" value="1"/>
</dbReference>
<dbReference type="Proteomes" id="UP001611450">
    <property type="component" value="Unassembled WGS sequence"/>
</dbReference>